<evidence type="ECO:0000313" key="6">
    <source>
        <dbReference type="Proteomes" id="UP001280629"/>
    </source>
</evidence>
<dbReference type="PANTHER" id="PTHR11717">
    <property type="entry name" value="LOW MOLECULAR WEIGHT PROTEIN TYROSINE PHOSPHATASE"/>
    <property type="match status" value="1"/>
</dbReference>
<proteinExistence type="inferred from homology"/>
<evidence type="ECO:0000313" key="5">
    <source>
        <dbReference type="EMBL" id="MDW0108635.1"/>
    </source>
</evidence>
<dbReference type="RefSeq" id="WP_317933822.1">
    <property type="nucleotide sequence ID" value="NZ_JAUBDH010000001.1"/>
</dbReference>
<evidence type="ECO:0000259" key="4">
    <source>
        <dbReference type="SMART" id="SM00226"/>
    </source>
</evidence>
<feature type="domain" description="Phosphotyrosine protein phosphatase I" evidence="4">
    <location>
        <begin position="1"/>
        <end position="141"/>
    </location>
</feature>
<dbReference type="InterPro" id="IPR036196">
    <property type="entry name" value="Ptyr_pPase_sf"/>
</dbReference>
<gene>
    <name evidence="5" type="ORF">QT716_01080</name>
</gene>
<dbReference type="SMART" id="SM00226">
    <property type="entry name" value="LMWPc"/>
    <property type="match status" value="1"/>
</dbReference>
<keyword evidence="3" id="KW-0904">Protein phosphatase</keyword>
<dbReference type="Proteomes" id="UP001280629">
    <property type="component" value="Unassembled WGS sequence"/>
</dbReference>
<evidence type="ECO:0000256" key="3">
    <source>
        <dbReference type="ARBA" id="ARBA00022912"/>
    </source>
</evidence>
<dbReference type="InterPro" id="IPR023485">
    <property type="entry name" value="Ptyr_pPase"/>
</dbReference>
<evidence type="ECO:0000256" key="1">
    <source>
        <dbReference type="ARBA" id="ARBA00011063"/>
    </source>
</evidence>
<keyword evidence="6" id="KW-1185">Reference proteome</keyword>
<dbReference type="PRINTS" id="PR00719">
    <property type="entry name" value="LMWPTPASE"/>
</dbReference>
<reference evidence="5 6" key="1">
    <citation type="submission" date="2023-06" db="EMBL/GenBank/DDBJ databases">
        <title>Sporosarcina sp. nov., isolated from Korean traditional fermented seafood 'Jeotgal'.</title>
        <authorList>
            <person name="Yang A.-I."/>
            <person name="Shin N.-R."/>
        </authorList>
    </citation>
    <scope>NUCLEOTIDE SEQUENCE [LARGE SCALE GENOMIC DNA]</scope>
    <source>
        <strain evidence="5 6">KCTC3840</strain>
    </source>
</reference>
<dbReference type="CDD" id="cd16344">
    <property type="entry name" value="LMWPAP"/>
    <property type="match status" value="1"/>
</dbReference>
<sequence length="147" mass="16440">MNICFICTGNTCRSPLAEGILKSKKIPGVVVRSAGVYATDGLPISNHSRSILEEHGMPAAPSSRTFTEQDMEWADLVLTMTNSHKDILKRRFVNEASKIHTLNEYTGTSPYDIQDPYGGDLTSYKQTFEELSERIDVLARKLMGEKR</sequence>
<dbReference type="Pfam" id="PF01451">
    <property type="entry name" value="LMWPc"/>
    <property type="match status" value="1"/>
</dbReference>
<protein>
    <submittedName>
        <fullName evidence="5">Low molecular weight protein arginine phosphatase</fullName>
    </submittedName>
</protein>
<keyword evidence="2" id="KW-0378">Hydrolase</keyword>
<evidence type="ECO:0000256" key="2">
    <source>
        <dbReference type="ARBA" id="ARBA00022801"/>
    </source>
</evidence>
<dbReference type="Gene3D" id="3.40.50.2300">
    <property type="match status" value="1"/>
</dbReference>
<accession>A0ABU4FV89</accession>
<dbReference type="EMBL" id="JAUBDH010000001">
    <property type="protein sequence ID" value="MDW0108635.1"/>
    <property type="molecule type" value="Genomic_DNA"/>
</dbReference>
<dbReference type="SUPFAM" id="SSF52788">
    <property type="entry name" value="Phosphotyrosine protein phosphatases I"/>
    <property type="match status" value="1"/>
</dbReference>
<dbReference type="InterPro" id="IPR017867">
    <property type="entry name" value="Tyr_phospatase_low_mol_wt"/>
</dbReference>
<dbReference type="PANTHER" id="PTHR11717:SF31">
    <property type="entry name" value="LOW MOLECULAR WEIGHT PROTEIN-TYROSINE-PHOSPHATASE ETP-RELATED"/>
    <property type="match status" value="1"/>
</dbReference>
<comment type="caution">
    <text evidence="5">The sequence shown here is derived from an EMBL/GenBank/DDBJ whole genome shotgun (WGS) entry which is preliminary data.</text>
</comment>
<organism evidence="5 6">
    <name type="scientific">Sporosarcina aquimarina</name>
    <dbReference type="NCBI Taxonomy" id="114975"/>
    <lineage>
        <taxon>Bacteria</taxon>
        <taxon>Bacillati</taxon>
        <taxon>Bacillota</taxon>
        <taxon>Bacilli</taxon>
        <taxon>Bacillales</taxon>
        <taxon>Caryophanaceae</taxon>
        <taxon>Sporosarcina</taxon>
    </lineage>
</organism>
<name>A0ABU4FV89_9BACL</name>
<comment type="similarity">
    <text evidence="1">Belongs to the low molecular weight phosphotyrosine protein phosphatase family.</text>
</comment>
<dbReference type="InterPro" id="IPR050438">
    <property type="entry name" value="LMW_PTPase"/>
</dbReference>